<dbReference type="Proteomes" id="UP000189670">
    <property type="component" value="Unassembled WGS sequence"/>
</dbReference>
<dbReference type="SUPFAM" id="SSF53850">
    <property type="entry name" value="Periplasmic binding protein-like II"/>
    <property type="match status" value="1"/>
</dbReference>
<dbReference type="Gene3D" id="3.40.190.10">
    <property type="entry name" value="Periplasmic binding protein-like II"/>
    <property type="match status" value="1"/>
</dbReference>
<accession>A0A1V1PEI7</accession>
<evidence type="ECO:0000259" key="1">
    <source>
        <dbReference type="Pfam" id="PF00497"/>
    </source>
</evidence>
<feature type="domain" description="Solute-binding protein family 3/N-terminal" evidence="1">
    <location>
        <begin position="16"/>
        <end position="69"/>
    </location>
</feature>
<evidence type="ECO:0000313" key="2">
    <source>
        <dbReference type="EMBL" id="ETR73183.1"/>
    </source>
</evidence>
<reference evidence="3" key="1">
    <citation type="submission" date="2012-11" db="EMBL/GenBank/DDBJ databases">
        <authorList>
            <person name="Lucero-Rivera Y.E."/>
            <person name="Tovar-Ramirez D."/>
        </authorList>
    </citation>
    <scope>NUCLEOTIDE SEQUENCE [LARGE SCALE GENOMIC DNA]</scope>
    <source>
        <strain evidence="3">Araruama</strain>
    </source>
</reference>
<proteinExistence type="predicted"/>
<comment type="caution">
    <text evidence="2">The sequence shown here is derived from an EMBL/GenBank/DDBJ whole genome shotgun (WGS) entry which is preliminary data.</text>
</comment>
<organism evidence="2 3">
    <name type="scientific">Candidatus Magnetoglobus multicellularis str. Araruama</name>
    <dbReference type="NCBI Taxonomy" id="890399"/>
    <lineage>
        <taxon>Bacteria</taxon>
        <taxon>Pseudomonadati</taxon>
        <taxon>Thermodesulfobacteriota</taxon>
        <taxon>Desulfobacteria</taxon>
        <taxon>Desulfobacterales</taxon>
        <taxon>Desulfobacteraceae</taxon>
        <taxon>Candidatus Magnetoglobus</taxon>
    </lineage>
</organism>
<dbReference type="Pfam" id="PF00497">
    <property type="entry name" value="SBP_bac_3"/>
    <property type="match status" value="1"/>
</dbReference>
<protein>
    <submittedName>
        <fullName evidence="2">Amino acid ABC transporter periplasmic protein</fullName>
    </submittedName>
</protein>
<dbReference type="EMBL" id="ATBP01000081">
    <property type="protein sequence ID" value="ETR73183.1"/>
    <property type="molecule type" value="Genomic_DNA"/>
</dbReference>
<dbReference type="AlphaFoldDB" id="A0A1V1PEI7"/>
<name>A0A1V1PEI7_9BACT</name>
<evidence type="ECO:0000313" key="3">
    <source>
        <dbReference type="Proteomes" id="UP000189670"/>
    </source>
</evidence>
<sequence>MITFAMPSFAIHLSFTTQNLEPFSYVNKAGEPAGPSVDIVRAVCHKMKADCMIDLYPWRRAYYEVKRARANGIFLLEKTLTEKNG</sequence>
<dbReference type="InterPro" id="IPR001638">
    <property type="entry name" value="Solute-binding_3/MltF_N"/>
</dbReference>
<gene>
    <name evidence="2" type="ORF">OMM_07111</name>
</gene>